<geneLocation type="plasmid" evidence="2">
    <name>pTSY</name>
</geneLocation>
<organism evidence="2 3">
    <name type="scientific">Entotheonella factor</name>
    <dbReference type="NCBI Taxonomy" id="1429438"/>
    <lineage>
        <taxon>Bacteria</taxon>
        <taxon>Pseudomonadati</taxon>
        <taxon>Nitrospinota/Tectimicrobiota group</taxon>
        <taxon>Candidatus Tectimicrobiota</taxon>
        <taxon>Candidatus Entotheonellia</taxon>
        <taxon>Candidatus Entotheonellales</taxon>
        <taxon>Candidatus Entotheonellaceae</taxon>
        <taxon>Candidatus Entotheonella</taxon>
    </lineage>
</organism>
<dbReference type="Gene3D" id="3.40.50.300">
    <property type="entry name" value="P-loop containing nucleotide triphosphate hydrolases"/>
    <property type="match status" value="1"/>
</dbReference>
<dbReference type="EMBL" id="AZHW01000008">
    <property type="protein sequence ID" value="ETX03750.1"/>
    <property type="molecule type" value="Genomic_DNA"/>
</dbReference>
<evidence type="ECO:0000313" key="3">
    <source>
        <dbReference type="Proteomes" id="UP000019141"/>
    </source>
</evidence>
<evidence type="ECO:0000259" key="1">
    <source>
        <dbReference type="Pfam" id="PF01656"/>
    </source>
</evidence>
<protein>
    <recommendedName>
        <fullName evidence="1">CobQ/CobB/MinD/ParA nucleotide binding domain-containing protein</fullName>
    </recommendedName>
</protein>
<reference evidence="2 3" key="1">
    <citation type="journal article" date="2014" name="Nature">
        <title>An environmental bacterial taxon with a large and distinct metabolic repertoire.</title>
        <authorList>
            <person name="Wilson M.C."/>
            <person name="Mori T."/>
            <person name="Ruckert C."/>
            <person name="Uria A.R."/>
            <person name="Helf M.J."/>
            <person name="Takada K."/>
            <person name="Gernert C."/>
            <person name="Steffens U.A."/>
            <person name="Heycke N."/>
            <person name="Schmitt S."/>
            <person name="Rinke C."/>
            <person name="Helfrich E.J."/>
            <person name="Brachmann A.O."/>
            <person name="Gurgui C."/>
            <person name="Wakimoto T."/>
            <person name="Kracht M."/>
            <person name="Crusemann M."/>
            <person name="Hentschel U."/>
            <person name="Abe I."/>
            <person name="Matsunaga S."/>
            <person name="Kalinowski J."/>
            <person name="Takeyama H."/>
            <person name="Piel J."/>
        </authorList>
    </citation>
    <scope>NUCLEOTIDE SEQUENCE [LARGE SCALE GENOMIC DNA]</scope>
    <source>
        <strain evidence="3">TSY1</strain>
        <plasmid evidence="2">pTSY</plasmid>
    </source>
</reference>
<dbReference type="HOGENOM" id="CLU_037612_5_3_7"/>
<dbReference type="SUPFAM" id="SSF52540">
    <property type="entry name" value="P-loop containing nucleoside triphosphate hydrolases"/>
    <property type="match status" value="1"/>
</dbReference>
<gene>
    <name evidence="2" type="ORF">ETSY1_46255</name>
</gene>
<dbReference type="PIRSF" id="PIRSF009320">
    <property type="entry name" value="Nuc_binding_HP_1000"/>
    <property type="match status" value="1"/>
</dbReference>
<feature type="domain" description="CobQ/CobB/MinD/ParA nucleotide binding" evidence="1">
    <location>
        <begin position="3"/>
        <end position="162"/>
    </location>
</feature>
<keyword evidence="3" id="KW-1185">Reference proteome</keyword>
<proteinExistence type="predicted"/>
<accession>W4M0Q5</accession>
<dbReference type="AlphaFoldDB" id="W4M0Q5"/>
<dbReference type="PANTHER" id="PTHR13696:SF99">
    <property type="entry name" value="COBYRINIC ACID AC-DIAMIDE SYNTHASE"/>
    <property type="match status" value="1"/>
</dbReference>
<dbReference type="Proteomes" id="UP000019141">
    <property type="component" value="Unassembled WGS sequence"/>
</dbReference>
<dbReference type="InterPro" id="IPR027417">
    <property type="entry name" value="P-loop_NTPase"/>
</dbReference>
<comment type="caution">
    <text evidence="2">The sequence shown here is derived from an EMBL/GenBank/DDBJ whole genome shotgun (WGS) entry which is preliminary data.</text>
</comment>
<dbReference type="Pfam" id="PF01656">
    <property type="entry name" value="CbiA"/>
    <property type="match status" value="1"/>
</dbReference>
<sequence length="187" mass="20252">MNITMLAKKGGVGKTTLGLLLHEAFRNAGKSVAIRDWDAQGTSSKALKTFGGTAAEVDQVYDVLLYDTPPNLEHTATSYAVQQADIIVVLTSPSPADLWEADETARFASDKNPHAAIRLVFNRVRKGTRLARLIPKSAEDISAPALEPYISYRECYQAALGRGWQALDGPAREEVLQVTVALLSLGK</sequence>
<dbReference type="InterPro" id="IPR050678">
    <property type="entry name" value="DNA_Partitioning_ATPase"/>
</dbReference>
<dbReference type="InterPro" id="IPR002586">
    <property type="entry name" value="CobQ/CobB/MinD/ParA_Nub-bd_dom"/>
</dbReference>
<name>W4M0Q5_ENTF1</name>
<dbReference type="PANTHER" id="PTHR13696">
    <property type="entry name" value="P-LOOP CONTAINING NUCLEOSIDE TRIPHOSPHATE HYDROLASE"/>
    <property type="match status" value="1"/>
</dbReference>
<keyword evidence="2" id="KW-0614">Plasmid</keyword>
<dbReference type="CDD" id="cd02042">
    <property type="entry name" value="ParAB_family"/>
    <property type="match status" value="1"/>
</dbReference>
<evidence type="ECO:0000313" key="2">
    <source>
        <dbReference type="EMBL" id="ETX03750.1"/>
    </source>
</evidence>